<evidence type="ECO:0000313" key="2">
    <source>
        <dbReference type="EMBL" id="KAG8045252.1"/>
    </source>
</evidence>
<evidence type="ECO:0000313" key="3">
    <source>
        <dbReference type="Proteomes" id="UP000729402"/>
    </source>
</evidence>
<accession>A0A8J5R9N4</accession>
<proteinExistence type="predicted"/>
<feature type="region of interest" description="Disordered" evidence="1">
    <location>
        <begin position="1"/>
        <end position="24"/>
    </location>
</feature>
<sequence>MLRDAAAAVERRRTPRQPVLSRSPSPHCLPTFARVDACPHLCQGRLAAAAARSTARRGALAPNSQWIAPSSWSPMHERWSAAVWRAGTHGRCTLRPRC</sequence>
<name>A0A8J5R9N4_ZIZPA</name>
<gene>
    <name evidence="2" type="ORF">GUJ93_ZPchr0008g12778</name>
</gene>
<comment type="caution">
    <text evidence="2">The sequence shown here is derived from an EMBL/GenBank/DDBJ whole genome shotgun (WGS) entry which is preliminary data.</text>
</comment>
<reference evidence="2" key="1">
    <citation type="journal article" date="2021" name="bioRxiv">
        <title>Whole Genome Assembly and Annotation of Northern Wild Rice, Zizania palustris L., Supports a Whole Genome Duplication in the Zizania Genus.</title>
        <authorList>
            <person name="Haas M."/>
            <person name="Kono T."/>
            <person name="Macchietto M."/>
            <person name="Millas R."/>
            <person name="McGilp L."/>
            <person name="Shao M."/>
            <person name="Duquette J."/>
            <person name="Hirsch C.N."/>
            <person name="Kimball J."/>
        </authorList>
    </citation>
    <scope>NUCLEOTIDE SEQUENCE</scope>
    <source>
        <tissue evidence="2">Fresh leaf tissue</tissue>
    </source>
</reference>
<organism evidence="2 3">
    <name type="scientific">Zizania palustris</name>
    <name type="common">Northern wild rice</name>
    <dbReference type="NCBI Taxonomy" id="103762"/>
    <lineage>
        <taxon>Eukaryota</taxon>
        <taxon>Viridiplantae</taxon>
        <taxon>Streptophyta</taxon>
        <taxon>Embryophyta</taxon>
        <taxon>Tracheophyta</taxon>
        <taxon>Spermatophyta</taxon>
        <taxon>Magnoliopsida</taxon>
        <taxon>Liliopsida</taxon>
        <taxon>Poales</taxon>
        <taxon>Poaceae</taxon>
        <taxon>BOP clade</taxon>
        <taxon>Oryzoideae</taxon>
        <taxon>Oryzeae</taxon>
        <taxon>Zizaniinae</taxon>
        <taxon>Zizania</taxon>
    </lineage>
</organism>
<protein>
    <submittedName>
        <fullName evidence="2">Uncharacterized protein</fullName>
    </submittedName>
</protein>
<dbReference type="AlphaFoldDB" id="A0A8J5R9N4"/>
<evidence type="ECO:0000256" key="1">
    <source>
        <dbReference type="SAM" id="MobiDB-lite"/>
    </source>
</evidence>
<keyword evidence="3" id="KW-1185">Reference proteome</keyword>
<dbReference type="Proteomes" id="UP000729402">
    <property type="component" value="Unassembled WGS sequence"/>
</dbReference>
<dbReference type="EMBL" id="JAAALK010000290">
    <property type="protein sequence ID" value="KAG8045252.1"/>
    <property type="molecule type" value="Genomic_DNA"/>
</dbReference>
<reference evidence="2" key="2">
    <citation type="submission" date="2021-02" db="EMBL/GenBank/DDBJ databases">
        <authorList>
            <person name="Kimball J.A."/>
            <person name="Haas M.W."/>
            <person name="Macchietto M."/>
            <person name="Kono T."/>
            <person name="Duquette J."/>
            <person name="Shao M."/>
        </authorList>
    </citation>
    <scope>NUCLEOTIDE SEQUENCE</scope>
    <source>
        <tissue evidence="2">Fresh leaf tissue</tissue>
    </source>
</reference>